<evidence type="ECO:0000259" key="11">
    <source>
        <dbReference type="PROSITE" id="PS51760"/>
    </source>
</evidence>
<dbReference type="InterPro" id="IPR006311">
    <property type="entry name" value="TAT_signal"/>
</dbReference>
<dbReference type="EMBL" id="CP028845">
    <property type="protein sequence ID" value="AWB26065.1"/>
    <property type="molecule type" value="Genomic_DNA"/>
</dbReference>
<dbReference type="SMART" id="SM00633">
    <property type="entry name" value="Glyco_10"/>
    <property type="match status" value="1"/>
</dbReference>
<comment type="catalytic activity">
    <reaction evidence="1 9">
        <text>Endohydrolysis of (1-&gt;4)-beta-D-xylosidic linkages in xylans.</text>
        <dbReference type="EC" id="3.2.1.8"/>
    </reaction>
</comment>
<keyword evidence="8 9" id="KW-0624">Polysaccharide degradation</keyword>
<comment type="similarity">
    <text evidence="2 9">Belongs to the glycosyl hydrolase 10 (cellulase F) family.</text>
</comment>
<keyword evidence="3" id="KW-0858">Xylan degradation</keyword>
<keyword evidence="13" id="KW-1185">Reference proteome</keyword>
<evidence type="ECO:0000256" key="1">
    <source>
        <dbReference type="ARBA" id="ARBA00000681"/>
    </source>
</evidence>
<dbReference type="Proteomes" id="UP000244755">
    <property type="component" value="Plasmid unnamed1"/>
</dbReference>
<dbReference type="KEGG" id="mee:DA075_34925"/>
<feature type="domain" description="GH10" evidence="11">
    <location>
        <begin position="91"/>
        <end position="414"/>
    </location>
</feature>
<evidence type="ECO:0000313" key="12">
    <source>
        <dbReference type="EMBL" id="AWB26065.1"/>
    </source>
</evidence>
<protein>
    <recommendedName>
        <fullName evidence="9">Beta-xylanase</fullName>
        <ecNumber evidence="9">3.2.1.8</ecNumber>
    </recommendedName>
</protein>
<gene>
    <name evidence="12" type="ORF">DA075_34925</name>
</gene>
<dbReference type="AlphaFoldDB" id="A0A2R4WX18"/>
<evidence type="ECO:0000313" key="13">
    <source>
        <dbReference type="Proteomes" id="UP000244755"/>
    </source>
</evidence>
<evidence type="ECO:0000256" key="2">
    <source>
        <dbReference type="ARBA" id="ARBA00007495"/>
    </source>
</evidence>
<feature type="region of interest" description="Disordered" evidence="10">
    <location>
        <begin position="383"/>
        <end position="403"/>
    </location>
</feature>
<dbReference type="PANTHER" id="PTHR31490">
    <property type="entry name" value="GLYCOSYL HYDROLASE"/>
    <property type="match status" value="1"/>
</dbReference>
<dbReference type="InterPro" id="IPR044846">
    <property type="entry name" value="GH10"/>
</dbReference>
<dbReference type="GO" id="GO:0045493">
    <property type="term" value="P:xylan catabolic process"/>
    <property type="evidence" value="ECO:0007669"/>
    <property type="project" value="UniProtKB-KW"/>
</dbReference>
<dbReference type="PRINTS" id="PR00134">
    <property type="entry name" value="GLHYDRLASE10"/>
</dbReference>
<evidence type="ECO:0000256" key="7">
    <source>
        <dbReference type="ARBA" id="ARBA00023295"/>
    </source>
</evidence>
<accession>A0A2R4WX18</accession>
<keyword evidence="5 9" id="KW-0378">Hydrolase</keyword>
<dbReference type="PROSITE" id="PS51318">
    <property type="entry name" value="TAT"/>
    <property type="match status" value="1"/>
</dbReference>
<name>A0A2R4WX18_9HYPH</name>
<dbReference type="InterPro" id="IPR001000">
    <property type="entry name" value="GH10_dom"/>
</dbReference>
<dbReference type="InterPro" id="IPR017853">
    <property type="entry name" value="GH"/>
</dbReference>
<evidence type="ECO:0000256" key="6">
    <source>
        <dbReference type="ARBA" id="ARBA00023277"/>
    </source>
</evidence>
<keyword evidence="4" id="KW-0732">Signal</keyword>
<dbReference type="GO" id="GO:0031176">
    <property type="term" value="F:endo-1,4-beta-xylanase activity"/>
    <property type="evidence" value="ECO:0007669"/>
    <property type="project" value="UniProtKB-EC"/>
</dbReference>
<dbReference type="SUPFAM" id="SSF51445">
    <property type="entry name" value="(Trans)glycosidases"/>
    <property type="match status" value="1"/>
</dbReference>
<dbReference type="Gene3D" id="3.20.20.80">
    <property type="entry name" value="Glycosidases"/>
    <property type="match status" value="1"/>
</dbReference>
<keyword evidence="12" id="KW-0614">Plasmid</keyword>
<organism evidence="12 13">
    <name type="scientific">Methylobacterium currus</name>
    <dbReference type="NCBI Taxonomy" id="2051553"/>
    <lineage>
        <taxon>Bacteria</taxon>
        <taxon>Pseudomonadati</taxon>
        <taxon>Pseudomonadota</taxon>
        <taxon>Alphaproteobacteria</taxon>
        <taxon>Hyphomicrobiales</taxon>
        <taxon>Methylobacteriaceae</taxon>
        <taxon>Methylobacterium</taxon>
    </lineage>
</organism>
<dbReference type="Pfam" id="PF00331">
    <property type="entry name" value="Glyco_hydro_10"/>
    <property type="match status" value="1"/>
</dbReference>
<keyword evidence="7 9" id="KW-0326">Glycosidase</keyword>
<sequence length="431" mass="46934">MGRDDQRRLPGRLSRLQPRHLRLRPPGAGSDRSRAAGLNNRRPIVTQPSHIDRRAALKGGILGTAALAAGTAAPAALAAPGAAKPGPAARARPAAPLGTPVGCAVQASLLDRDAGYRRAILRDCDLVVTEDALKWDRLRPTRGAFDFAEGDAIVRFARDGGLAVRGHALVFHGQVPPWLDTLRSRAEAEAELRKHIATVVGHYRGAITSWDVVNEFTDDAPERGTGLRNTLWRRLIGDGYIEMSLRAAAQADPAAQLLLSDYFLEFEGEHYDSRRAVMLRTVQGLVARGVPLHGVGMQGHLYSDRVVDRAAVARFVAEVRALGLVVVVTELDVIDQTFPADLRQRDELVAQQAFRLLDAIAEGGGADAVLTWGLRDRDSWTRWHKPRPDGLPTRSLPLDDDLKPKPLHEVMQHFRRRVASAAPLPGPGRAP</sequence>
<evidence type="ECO:0000256" key="10">
    <source>
        <dbReference type="SAM" id="MobiDB-lite"/>
    </source>
</evidence>
<evidence type="ECO:0000256" key="9">
    <source>
        <dbReference type="RuleBase" id="RU361174"/>
    </source>
</evidence>
<geneLocation type="plasmid" evidence="12 13">
    <name>unnamed1</name>
</geneLocation>
<evidence type="ECO:0000256" key="5">
    <source>
        <dbReference type="ARBA" id="ARBA00022801"/>
    </source>
</evidence>
<dbReference type="OrthoDB" id="9815836at2"/>
<dbReference type="PANTHER" id="PTHR31490:SF88">
    <property type="entry name" value="BETA-XYLANASE"/>
    <property type="match status" value="1"/>
</dbReference>
<proteinExistence type="inferred from homology"/>
<dbReference type="PROSITE" id="PS51760">
    <property type="entry name" value="GH10_2"/>
    <property type="match status" value="1"/>
</dbReference>
<feature type="region of interest" description="Disordered" evidence="10">
    <location>
        <begin position="1"/>
        <end position="45"/>
    </location>
</feature>
<evidence type="ECO:0000256" key="8">
    <source>
        <dbReference type="ARBA" id="ARBA00023326"/>
    </source>
</evidence>
<dbReference type="EC" id="3.2.1.8" evidence="9"/>
<reference evidence="12 13" key="1">
    <citation type="submission" date="2018-04" db="EMBL/GenBank/DDBJ databases">
        <title>Methylobacterium sp. PR1016A genome.</title>
        <authorList>
            <person name="Park W."/>
        </authorList>
    </citation>
    <scope>NUCLEOTIDE SEQUENCE [LARGE SCALE GENOMIC DNA]</scope>
    <source>
        <strain evidence="12 13">PR1016A</strain>
        <plasmid evidence="12 13">unnamed1</plasmid>
    </source>
</reference>
<evidence type="ECO:0000256" key="3">
    <source>
        <dbReference type="ARBA" id="ARBA00022651"/>
    </source>
</evidence>
<evidence type="ECO:0000256" key="4">
    <source>
        <dbReference type="ARBA" id="ARBA00022729"/>
    </source>
</evidence>
<keyword evidence="6 9" id="KW-0119">Carbohydrate metabolism</keyword>